<keyword evidence="10" id="KW-0812">Transmembrane</keyword>
<keyword evidence="5 10" id="KW-0472">Membrane</keyword>
<keyword evidence="2" id="KW-1003">Cell membrane</keyword>
<evidence type="ECO:0000313" key="13">
    <source>
        <dbReference type="Proteomes" id="UP000030645"/>
    </source>
</evidence>
<evidence type="ECO:0000256" key="3">
    <source>
        <dbReference type="ARBA" id="ARBA00022622"/>
    </source>
</evidence>
<evidence type="ECO:0000256" key="8">
    <source>
        <dbReference type="ARBA" id="ARBA00023288"/>
    </source>
</evidence>
<keyword evidence="10" id="KW-1133">Transmembrane helix</keyword>
<feature type="region of interest" description="Disordered" evidence="9">
    <location>
        <begin position="86"/>
        <end position="162"/>
    </location>
</feature>
<keyword evidence="13" id="KW-1185">Reference proteome</keyword>
<feature type="transmembrane region" description="Helical" evidence="10">
    <location>
        <begin position="7"/>
        <end position="27"/>
    </location>
</feature>
<dbReference type="GO" id="GO:0005886">
    <property type="term" value="C:plasma membrane"/>
    <property type="evidence" value="ECO:0007669"/>
    <property type="project" value="UniProtKB-SubCell"/>
</dbReference>
<evidence type="ECO:0000256" key="2">
    <source>
        <dbReference type="ARBA" id="ARBA00022475"/>
    </source>
</evidence>
<dbReference type="PANTHER" id="PTHR31044:SF118">
    <property type="entry name" value="MAJOR POLLEN ALLERGEN OLE E 10-LIKE"/>
    <property type="match status" value="1"/>
</dbReference>
<dbReference type="Pfam" id="PF07983">
    <property type="entry name" value="X8"/>
    <property type="match status" value="1"/>
</dbReference>
<dbReference type="PANTHER" id="PTHR31044">
    <property type="entry name" value="BETA-1,3 GLUCANASE"/>
    <property type="match status" value="1"/>
</dbReference>
<keyword evidence="3" id="KW-0336">GPI-anchor</keyword>
<dbReference type="GO" id="GO:0098552">
    <property type="term" value="C:side of membrane"/>
    <property type="evidence" value="ECO:0007669"/>
    <property type="project" value="UniProtKB-KW"/>
</dbReference>
<evidence type="ECO:0000256" key="7">
    <source>
        <dbReference type="ARBA" id="ARBA00023180"/>
    </source>
</evidence>
<feature type="compositionally biased region" description="Pro residues" evidence="9">
    <location>
        <begin position="143"/>
        <end position="152"/>
    </location>
</feature>
<accession>W9REY3</accession>
<evidence type="ECO:0000256" key="1">
    <source>
        <dbReference type="ARBA" id="ARBA00004609"/>
    </source>
</evidence>
<evidence type="ECO:0000256" key="5">
    <source>
        <dbReference type="ARBA" id="ARBA00023136"/>
    </source>
</evidence>
<evidence type="ECO:0000256" key="6">
    <source>
        <dbReference type="ARBA" id="ARBA00023157"/>
    </source>
</evidence>
<evidence type="ECO:0000256" key="4">
    <source>
        <dbReference type="ARBA" id="ARBA00022729"/>
    </source>
</evidence>
<dbReference type="AlphaFoldDB" id="W9REY3"/>
<proteinExistence type="predicted"/>
<gene>
    <name evidence="12" type="ORF">L484_009309</name>
</gene>
<feature type="domain" description="X8" evidence="11">
    <location>
        <begin position="168"/>
        <end position="251"/>
    </location>
</feature>
<evidence type="ECO:0000313" key="12">
    <source>
        <dbReference type="EMBL" id="EXB53569.1"/>
    </source>
</evidence>
<dbReference type="Proteomes" id="UP000030645">
    <property type="component" value="Unassembled WGS sequence"/>
</dbReference>
<dbReference type="SMART" id="SM00768">
    <property type="entry name" value="X8"/>
    <property type="match status" value="1"/>
</dbReference>
<dbReference type="InterPro" id="IPR044788">
    <property type="entry name" value="X8_dom_prot"/>
</dbReference>
<dbReference type="eggNOG" id="ENOG502QRQW">
    <property type="taxonomic scope" value="Eukaryota"/>
</dbReference>
<sequence>MESRRQQYYCTTFWFFYITISSTILFLQCDARKHAEIFNTQQHHKKLVRSYNIGIEKENHLSIEQPLELSSPFSLPPFDSLSPQNSPPFFVYPPSTPPTSSHAKPEPPPSAYSPLTPWPSPPNHSPSPPPPGGPPPEHKSPPQLYPPPPPPRGAGGSPPEHKRPQFAVWCVAKPTVPDSIMQEAVDYACATGADCKPIQPNGPCYQPNTLLAHASYAFNSYFQNKKRAGGTCDFAGTAMLVTDDPNVVEKLVHDIQANGHIYPLLEVIDKLYTCTVSS</sequence>
<dbReference type="EMBL" id="KE344097">
    <property type="protein sequence ID" value="EXB53569.1"/>
    <property type="molecule type" value="Genomic_DNA"/>
</dbReference>
<protein>
    <recommendedName>
        <fullName evidence="11">X8 domain-containing protein</fullName>
    </recommendedName>
</protein>
<dbReference type="Gene3D" id="1.20.58.1040">
    <property type="match status" value="1"/>
</dbReference>
<keyword evidence="6" id="KW-1015">Disulfide bond</keyword>
<name>W9REY3_9ROSA</name>
<dbReference type="InterPro" id="IPR012946">
    <property type="entry name" value="X8"/>
</dbReference>
<dbReference type="FunFam" id="1.20.58.1040:FF:000001">
    <property type="entry name" value="Glucan endo-1,3-beta-glucosidase 4"/>
    <property type="match status" value="1"/>
</dbReference>
<evidence type="ECO:0000256" key="10">
    <source>
        <dbReference type="SAM" id="Phobius"/>
    </source>
</evidence>
<keyword evidence="7" id="KW-0325">Glycoprotein</keyword>
<dbReference type="PRINTS" id="PR01217">
    <property type="entry name" value="PRICHEXTENSN"/>
</dbReference>
<feature type="compositionally biased region" description="Pro residues" evidence="9">
    <location>
        <begin position="106"/>
        <end position="135"/>
    </location>
</feature>
<keyword evidence="4" id="KW-0732">Signal</keyword>
<organism evidence="12 13">
    <name type="scientific">Morus notabilis</name>
    <dbReference type="NCBI Taxonomy" id="981085"/>
    <lineage>
        <taxon>Eukaryota</taxon>
        <taxon>Viridiplantae</taxon>
        <taxon>Streptophyta</taxon>
        <taxon>Embryophyta</taxon>
        <taxon>Tracheophyta</taxon>
        <taxon>Spermatophyta</taxon>
        <taxon>Magnoliopsida</taxon>
        <taxon>eudicotyledons</taxon>
        <taxon>Gunneridae</taxon>
        <taxon>Pentapetalae</taxon>
        <taxon>rosids</taxon>
        <taxon>fabids</taxon>
        <taxon>Rosales</taxon>
        <taxon>Moraceae</taxon>
        <taxon>Moreae</taxon>
        <taxon>Morus</taxon>
    </lineage>
</organism>
<keyword evidence="8" id="KW-0449">Lipoprotein</keyword>
<comment type="subcellular location">
    <subcellularLocation>
        <location evidence="1">Cell membrane</location>
        <topology evidence="1">Lipid-anchor</topology>
        <topology evidence="1">GPI-anchor</topology>
    </subcellularLocation>
</comment>
<evidence type="ECO:0000259" key="11">
    <source>
        <dbReference type="SMART" id="SM00768"/>
    </source>
</evidence>
<reference evidence="13" key="1">
    <citation type="submission" date="2013-01" db="EMBL/GenBank/DDBJ databases">
        <title>Draft Genome Sequence of a Mulberry Tree, Morus notabilis C.K. Schneid.</title>
        <authorList>
            <person name="He N."/>
            <person name="Zhao S."/>
        </authorList>
    </citation>
    <scope>NUCLEOTIDE SEQUENCE</scope>
</reference>
<dbReference type="GO" id="GO:0009506">
    <property type="term" value="C:plasmodesma"/>
    <property type="evidence" value="ECO:0007669"/>
    <property type="project" value="UniProtKB-ARBA"/>
</dbReference>
<evidence type="ECO:0000256" key="9">
    <source>
        <dbReference type="SAM" id="MobiDB-lite"/>
    </source>
</evidence>